<feature type="transmembrane region" description="Helical" evidence="8">
    <location>
        <begin position="383"/>
        <end position="400"/>
    </location>
</feature>
<dbReference type="GO" id="GO:0008519">
    <property type="term" value="F:ammonium channel activity"/>
    <property type="evidence" value="ECO:0007669"/>
    <property type="project" value="InterPro"/>
</dbReference>
<dbReference type="AlphaFoldDB" id="A0A517SLK5"/>
<dbReference type="InterPro" id="IPR024041">
    <property type="entry name" value="NH4_transpt_AmtB-like_dom"/>
</dbReference>
<dbReference type="GO" id="GO:0097272">
    <property type="term" value="P:ammonium homeostasis"/>
    <property type="evidence" value="ECO:0007669"/>
    <property type="project" value="TreeGrafter"/>
</dbReference>
<feature type="transmembrane region" description="Helical" evidence="8">
    <location>
        <begin position="353"/>
        <end position="371"/>
    </location>
</feature>
<dbReference type="NCBIfam" id="TIGR00836">
    <property type="entry name" value="amt"/>
    <property type="match status" value="1"/>
</dbReference>
<dbReference type="PROSITE" id="PS01219">
    <property type="entry name" value="AMMONIUM_TRANSP"/>
    <property type="match status" value="1"/>
</dbReference>
<evidence type="ECO:0000256" key="9">
    <source>
        <dbReference type="SAM" id="SignalP"/>
    </source>
</evidence>
<sequence length="463" mass="48471" precursor="true">MKRWVLMGLCLAAIGSVAIGHTSTAWAQDAAAAAAPAAETPAPTFDIPDNETLAYSVDNLLLFLCAVLVIFMQAGFALVESGLNSAKNTVNILFKNTIDFCVGVLLYFFIGYALMYPGGDYAGKYFGYAQPNFAAEVTAEDIHGGFASGALRKLHPQADFLFQAAFCATTATIVSGAVAGRMKFIGYLIYTCIITALVYPISGMWKWGGGWLAEAGFHDFAGSILVHAVGGFAGLAGAMVLGPRLGRYNAEGKSVPWPGHNLAYACLGVFILMIGWYGFNPGSVLAFSGAANTGLVMTVAVNTTLGACAGGLSGMLLSWVMFKKPDLTLALNGILAGLVGVTANADVITNQEALIIGAVAGVLCLLAVVALDKFKIDDPVGAFPVHGVCGVWGGIATGIFGEGKDLMVQIKGTLACTVWAFVTMMIVFLFLKAIGLLRVPPEEEIEGLDMVEHGQMAYGLDPK</sequence>
<dbReference type="InterPro" id="IPR018047">
    <property type="entry name" value="Ammonium_transpt_CS"/>
</dbReference>
<feature type="transmembrane region" description="Helical" evidence="8">
    <location>
        <begin position="61"/>
        <end position="79"/>
    </location>
</feature>
<feature type="signal peptide" evidence="9">
    <location>
        <begin position="1"/>
        <end position="27"/>
    </location>
</feature>
<name>A0A517SLK5_9PLAN</name>
<keyword evidence="4 8" id="KW-0812">Transmembrane</keyword>
<feature type="transmembrane region" description="Helical" evidence="8">
    <location>
        <begin position="299"/>
        <end position="322"/>
    </location>
</feature>
<comment type="similarity">
    <text evidence="2 8">Belongs to the ammonia transporter channel (TC 1.A.11.2) family.</text>
</comment>
<evidence type="ECO:0000259" key="10">
    <source>
        <dbReference type="Pfam" id="PF00909"/>
    </source>
</evidence>
<evidence type="ECO:0000313" key="12">
    <source>
        <dbReference type="Proteomes" id="UP000315700"/>
    </source>
</evidence>
<keyword evidence="6 8" id="KW-0472">Membrane</keyword>
<evidence type="ECO:0000256" key="5">
    <source>
        <dbReference type="ARBA" id="ARBA00022989"/>
    </source>
</evidence>
<evidence type="ECO:0000256" key="6">
    <source>
        <dbReference type="ARBA" id="ARBA00023136"/>
    </source>
</evidence>
<dbReference type="PANTHER" id="PTHR11730">
    <property type="entry name" value="AMMONIUM TRANSPORTER"/>
    <property type="match status" value="1"/>
</dbReference>
<dbReference type="InterPro" id="IPR001905">
    <property type="entry name" value="Ammonium_transpt"/>
</dbReference>
<feature type="domain" description="Ammonium transporter AmtB-like" evidence="10">
    <location>
        <begin position="62"/>
        <end position="458"/>
    </location>
</feature>
<dbReference type="SUPFAM" id="SSF111352">
    <property type="entry name" value="Ammonium transporter"/>
    <property type="match status" value="1"/>
</dbReference>
<evidence type="ECO:0000256" key="1">
    <source>
        <dbReference type="ARBA" id="ARBA00004141"/>
    </source>
</evidence>
<dbReference type="RefSeq" id="WP_231754160.1">
    <property type="nucleotide sequence ID" value="NZ_CP036271.1"/>
</dbReference>
<feature type="transmembrane region" description="Helical" evidence="8">
    <location>
        <begin position="262"/>
        <end position="279"/>
    </location>
</feature>
<organism evidence="11 12">
    <name type="scientific">Caulifigura coniformis</name>
    <dbReference type="NCBI Taxonomy" id="2527983"/>
    <lineage>
        <taxon>Bacteria</taxon>
        <taxon>Pseudomonadati</taxon>
        <taxon>Planctomycetota</taxon>
        <taxon>Planctomycetia</taxon>
        <taxon>Planctomycetales</taxon>
        <taxon>Planctomycetaceae</taxon>
        <taxon>Caulifigura</taxon>
    </lineage>
</organism>
<keyword evidence="12" id="KW-1185">Reference proteome</keyword>
<feature type="transmembrane region" description="Helical" evidence="8">
    <location>
        <begin position="187"/>
        <end position="208"/>
    </location>
</feature>
<evidence type="ECO:0000256" key="3">
    <source>
        <dbReference type="ARBA" id="ARBA00022448"/>
    </source>
</evidence>
<dbReference type="Gene3D" id="1.10.3430.10">
    <property type="entry name" value="Ammonium transporter AmtB like domains"/>
    <property type="match status" value="1"/>
</dbReference>
<feature type="chain" id="PRO_5021756835" description="Ammonium transporter" evidence="9">
    <location>
        <begin position="28"/>
        <end position="463"/>
    </location>
</feature>
<dbReference type="Pfam" id="PF00909">
    <property type="entry name" value="Ammonium_transp"/>
    <property type="match status" value="1"/>
</dbReference>
<evidence type="ECO:0000256" key="4">
    <source>
        <dbReference type="ARBA" id="ARBA00022692"/>
    </source>
</evidence>
<evidence type="ECO:0000256" key="7">
    <source>
        <dbReference type="ARBA" id="ARBA00023177"/>
    </source>
</evidence>
<gene>
    <name evidence="11" type="primary">amtB</name>
    <name evidence="11" type="ORF">Pan44_50640</name>
</gene>
<dbReference type="EMBL" id="CP036271">
    <property type="protein sequence ID" value="QDT57000.1"/>
    <property type="molecule type" value="Genomic_DNA"/>
</dbReference>
<reference evidence="11 12" key="1">
    <citation type="submission" date="2019-02" db="EMBL/GenBank/DDBJ databases">
        <title>Deep-cultivation of Planctomycetes and their phenomic and genomic characterization uncovers novel biology.</title>
        <authorList>
            <person name="Wiegand S."/>
            <person name="Jogler M."/>
            <person name="Boedeker C."/>
            <person name="Pinto D."/>
            <person name="Vollmers J."/>
            <person name="Rivas-Marin E."/>
            <person name="Kohn T."/>
            <person name="Peeters S.H."/>
            <person name="Heuer A."/>
            <person name="Rast P."/>
            <person name="Oberbeckmann S."/>
            <person name="Bunk B."/>
            <person name="Jeske O."/>
            <person name="Meyerdierks A."/>
            <person name="Storesund J.E."/>
            <person name="Kallscheuer N."/>
            <person name="Luecker S."/>
            <person name="Lage O.M."/>
            <person name="Pohl T."/>
            <person name="Merkel B.J."/>
            <person name="Hornburger P."/>
            <person name="Mueller R.-W."/>
            <person name="Bruemmer F."/>
            <person name="Labrenz M."/>
            <person name="Spormann A.M."/>
            <person name="Op den Camp H."/>
            <person name="Overmann J."/>
            <person name="Amann R."/>
            <person name="Jetten M.S.M."/>
            <person name="Mascher T."/>
            <person name="Medema M.H."/>
            <person name="Devos D.P."/>
            <person name="Kaster A.-K."/>
            <person name="Ovreas L."/>
            <person name="Rohde M."/>
            <person name="Galperin M.Y."/>
            <person name="Jogler C."/>
        </authorList>
    </citation>
    <scope>NUCLEOTIDE SEQUENCE [LARGE SCALE GENOMIC DNA]</scope>
    <source>
        <strain evidence="11 12">Pan44</strain>
    </source>
</reference>
<accession>A0A517SLK5</accession>
<keyword evidence="7 8" id="KW-0924">Ammonia transport</keyword>
<evidence type="ECO:0000313" key="11">
    <source>
        <dbReference type="EMBL" id="QDT57000.1"/>
    </source>
</evidence>
<dbReference type="KEGG" id="ccos:Pan44_50640"/>
<dbReference type="InterPro" id="IPR029020">
    <property type="entry name" value="Ammonium/urea_transptr"/>
</dbReference>
<feature type="transmembrane region" description="Helical" evidence="8">
    <location>
        <begin position="412"/>
        <end position="431"/>
    </location>
</feature>
<evidence type="ECO:0000256" key="8">
    <source>
        <dbReference type="RuleBase" id="RU362002"/>
    </source>
</evidence>
<dbReference type="PANTHER" id="PTHR11730:SF62">
    <property type="entry name" value="AMMONIUM TRANSPORTER SLL1017-RELATED"/>
    <property type="match status" value="1"/>
</dbReference>
<keyword evidence="3 8" id="KW-0813">Transport</keyword>
<comment type="subcellular location">
    <subcellularLocation>
        <location evidence="8">Cell membrane</location>
        <topology evidence="8">Multi-pass membrane protein</topology>
    </subcellularLocation>
    <subcellularLocation>
        <location evidence="1">Membrane</location>
        <topology evidence="1">Multi-pass membrane protein</topology>
    </subcellularLocation>
</comment>
<evidence type="ECO:0000256" key="2">
    <source>
        <dbReference type="ARBA" id="ARBA00005887"/>
    </source>
</evidence>
<feature type="transmembrane region" description="Helical" evidence="8">
    <location>
        <begin position="100"/>
        <end position="118"/>
    </location>
</feature>
<dbReference type="InParanoid" id="A0A517SLK5"/>
<keyword evidence="9" id="KW-0732">Signal</keyword>
<proteinExistence type="inferred from homology"/>
<feature type="transmembrane region" description="Helical" evidence="8">
    <location>
        <begin position="160"/>
        <end position="180"/>
    </location>
</feature>
<keyword evidence="5 8" id="KW-1133">Transmembrane helix</keyword>
<dbReference type="Proteomes" id="UP000315700">
    <property type="component" value="Chromosome"/>
</dbReference>
<feature type="transmembrane region" description="Helical" evidence="8">
    <location>
        <begin position="220"/>
        <end position="241"/>
    </location>
</feature>
<protein>
    <recommendedName>
        <fullName evidence="8">Ammonium transporter</fullName>
    </recommendedName>
</protein>
<dbReference type="GO" id="GO:0005886">
    <property type="term" value="C:plasma membrane"/>
    <property type="evidence" value="ECO:0007669"/>
    <property type="project" value="UniProtKB-SubCell"/>
</dbReference>
<feature type="transmembrane region" description="Helical" evidence="8">
    <location>
        <begin position="329"/>
        <end position="347"/>
    </location>
</feature>